<keyword evidence="2" id="KW-0547">Nucleotide-binding</keyword>
<dbReference type="RefSeq" id="XP_001748317.1">
    <property type="nucleotide sequence ID" value="XM_001748265.1"/>
</dbReference>
<dbReference type="InterPro" id="IPR043129">
    <property type="entry name" value="ATPase_NBD"/>
</dbReference>
<dbReference type="FunFam" id="3.90.640.10:FF:000010">
    <property type="entry name" value="heat shock 70 kDa protein 14"/>
    <property type="match status" value="1"/>
</dbReference>
<dbReference type="GO" id="GO:0031072">
    <property type="term" value="F:heat shock protein binding"/>
    <property type="evidence" value="ECO:0000318"/>
    <property type="project" value="GO_Central"/>
</dbReference>
<dbReference type="GO" id="GO:0016887">
    <property type="term" value="F:ATP hydrolysis activity"/>
    <property type="evidence" value="ECO:0000318"/>
    <property type="project" value="GO_Central"/>
</dbReference>
<comment type="similarity">
    <text evidence="1">Belongs to the heat shock protein 70 family.</text>
</comment>
<dbReference type="OMA" id="RHSHANT"/>
<dbReference type="Gene3D" id="3.90.640.10">
    <property type="entry name" value="Actin, Chain A, domain 4"/>
    <property type="match status" value="1"/>
</dbReference>
<dbReference type="GO" id="GO:0005524">
    <property type="term" value="F:ATP binding"/>
    <property type="evidence" value="ECO:0007669"/>
    <property type="project" value="UniProtKB-KW"/>
</dbReference>
<dbReference type="GO" id="GO:0044183">
    <property type="term" value="F:protein folding chaperone"/>
    <property type="evidence" value="ECO:0000318"/>
    <property type="project" value="GO_Central"/>
</dbReference>
<evidence type="ECO:0000256" key="1">
    <source>
        <dbReference type="ARBA" id="ARBA00007381"/>
    </source>
</evidence>
<dbReference type="PANTHER" id="PTHR45639">
    <property type="entry name" value="HSC70CB, ISOFORM G-RELATED"/>
    <property type="match status" value="1"/>
</dbReference>
<dbReference type="AlphaFoldDB" id="A9V6P6"/>
<dbReference type="Pfam" id="PF00012">
    <property type="entry name" value="HSP70"/>
    <property type="match status" value="1"/>
</dbReference>
<evidence type="ECO:0000256" key="2">
    <source>
        <dbReference type="ARBA" id="ARBA00022741"/>
    </source>
</evidence>
<reference evidence="4 5" key="1">
    <citation type="journal article" date="2008" name="Nature">
        <title>The genome of the choanoflagellate Monosiga brevicollis and the origin of metazoans.</title>
        <authorList>
            <consortium name="JGI Sequencing"/>
            <person name="King N."/>
            <person name="Westbrook M.J."/>
            <person name="Young S.L."/>
            <person name="Kuo A."/>
            <person name="Abedin M."/>
            <person name="Chapman J."/>
            <person name="Fairclough S."/>
            <person name="Hellsten U."/>
            <person name="Isogai Y."/>
            <person name="Letunic I."/>
            <person name="Marr M."/>
            <person name="Pincus D."/>
            <person name="Putnam N."/>
            <person name="Rokas A."/>
            <person name="Wright K.J."/>
            <person name="Zuzow R."/>
            <person name="Dirks W."/>
            <person name="Good M."/>
            <person name="Goodstein D."/>
            <person name="Lemons D."/>
            <person name="Li W."/>
            <person name="Lyons J.B."/>
            <person name="Morris A."/>
            <person name="Nichols S."/>
            <person name="Richter D.J."/>
            <person name="Salamov A."/>
            <person name="Bork P."/>
            <person name="Lim W.A."/>
            <person name="Manning G."/>
            <person name="Miller W.T."/>
            <person name="McGinnis W."/>
            <person name="Shapiro H."/>
            <person name="Tjian R."/>
            <person name="Grigoriev I.V."/>
            <person name="Rokhsar D."/>
        </authorList>
    </citation>
    <scope>NUCLEOTIDE SEQUENCE [LARGE SCALE GENOMIC DNA]</scope>
    <source>
        <strain evidence="5">MX1 / ATCC 50154</strain>
    </source>
</reference>
<evidence type="ECO:0000313" key="4">
    <source>
        <dbReference type="EMBL" id="EDQ86772.1"/>
    </source>
</evidence>
<accession>A9V6P6</accession>
<keyword evidence="5" id="KW-1185">Reference proteome</keyword>
<dbReference type="Proteomes" id="UP000001357">
    <property type="component" value="Unassembled WGS sequence"/>
</dbReference>
<dbReference type="GeneID" id="5893592"/>
<organism evidence="4 5">
    <name type="scientific">Monosiga brevicollis</name>
    <name type="common">Choanoflagellate</name>
    <dbReference type="NCBI Taxonomy" id="81824"/>
    <lineage>
        <taxon>Eukaryota</taxon>
        <taxon>Choanoflagellata</taxon>
        <taxon>Craspedida</taxon>
        <taxon>Salpingoecidae</taxon>
        <taxon>Monosiga</taxon>
    </lineage>
</organism>
<dbReference type="STRING" id="81824.A9V6P6"/>
<evidence type="ECO:0000313" key="5">
    <source>
        <dbReference type="Proteomes" id="UP000001357"/>
    </source>
</evidence>
<dbReference type="Gene3D" id="3.30.30.30">
    <property type="match status" value="1"/>
</dbReference>
<dbReference type="GO" id="GO:0005829">
    <property type="term" value="C:cytosol"/>
    <property type="evidence" value="ECO:0000318"/>
    <property type="project" value="GO_Central"/>
</dbReference>
<sequence>MAVALSFTDGYAAMAVAKDGRLEVVANESGERTTPALVSYTSDETLAGYAARQSVVRNVRATVGNFFQYLGRKYSDEDVKQRLSKNTFARAQSGKGDSVSFVVPRGDQPELNVSVPQALEQLCLTMRKSVTSYLGSTPWQYTAVTCPSHFSSEQRSLLVEVCRKAGISVSRLVSESTAALVAYGLHNHHVHDHHIQRHAARQTFVVVKMDATETTVDVLESDQGLLRLVQSRQSCRVTTGHLDAVMVDILIKEFQRKVKADLSEDRRAMMKLRLAAARARKTLAKQPTATVSIDGLYEGIDLNCTVAEAKFNALTTDVLRDVTEMVEQTLQDCEKAADDVNVCVLAGAGADSKKLKSALTSMFGEDSVLNHIPGDEVFALGACKHADHAQTSEEASESTQNRVRRGAVGRDVGVEMADGSFKVLVPRNTPLPFGYKTSFALPAGQTSCAVHLAQKEGEVQRLATLQLRELKQSRATLSLVFDDEGSCVARLSSDDVTPVSATIDSA</sequence>
<dbReference type="GO" id="GO:0005737">
    <property type="term" value="C:cytoplasm"/>
    <property type="evidence" value="ECO:0000318"/>
    <property type="project" value="GO_Central"/>
</dbReference>
<name>A9V6P6_MONBE</name>
<dbReference type="EMBL" id="CH991563">
    <property type="protein sequence ID" value="EDQ86772.1"/>
    <property type="molecule type" value="Genomic_DNA"/>
</dbReference>
<dbReference type="Gene3D" id="3.30.420.40">
    <property type="match status" value="2"/>
</dbReference>
<dbReference type="GO" id="GO:0005886">
    <property type="term" value="C:plasma membrane"/>
    <property type="evidence" value="ECO:0000318"/>
    <property type="project" value="GO_Central"/>
</dbReference>
<dbReference type="InterPro" id="IPR013126">
    <property type="entry name" value="Hsp_70_fam"/>
</dbReference>
<dbReference type="InParanoid" id="A9V6P6"/>
<protein>
    <submittedName>
        <fullName evidence="4">Uncharacterized protein</fullName>
    </submittedName>
</protein>
<dbReference type="GO" id="GO:0140662">
    <property type="term" value="F:ATP-dependent protein folding chaperone"/>
    <property type="evidence" value="ECO:0007669"/>
    <property type="project" value="InterPro"/>
</dbReference>
<dbReference type="SUPFAM" id="SSF100920">
    <property type="entry name" value="Heat shock protein 70kD (HSP70), peptide-binding domain"/>
    <property type="match status" value="1"/>
</dbReference>
<gene>
    <name evidence="4" type="ORF">MONBRDRAFT_33633</name>
</gene>
<dbReference type="KEGG" id="mbr:MONBRDRAFT_33633"/>
<keyword evidence="3" id="KW-0067">ATP-binding</keyword>
<dbReference type="GO" id="GO:0005634">
    <property type="term" value="C:nucleus"/>
    <property type="evidence" value="ECO:0000318"/>
    <property type="project" value="GO_Central"/>
</dbReference>
<evidence type="ECO:0000256" key="3">
    <source>
        <dbReference type="ARBA" id="ARBA00022840"/>
    </source>
</evidence>
<dbReference type="PANTHER" id="PTHR45639:SF32">
    <property type="entry name" value="HEAT SHOCK PROTEIN PDR13"/>
    <property type="match status" value="1"/>
</dbReference>
<dbReference type="SUPFAM" id="SSF53067">
    <property type="entry name" value="Actin-like ATPase domain"/>
    <property type="match status" value="2"/>
</dbReference>
<dbReference type="GO" id="GO:0042026">
    <property type="term" value="P:protein refolding"/>
    <property type="evidence" value="ECO:0000318"/>
    <property type="project" value="GO_Central"/>
</dbReference>
<dbReference type="Gene3D" id="2.60.34.10">
    <property type="entry name" value="Substrate Binding Domain Of DNAk, Chain A, domain 1"/>
    <property type="match status" value="1"/>
</dbReference>
<dbReference type="eggNOG" id="KOG0101">
    <property type="taxonomic scope" value="Eukaryota"/>
</dbReference>
<proteinExistence type="inferred from homology"/>
<dbReference type="InterPro" id="IPR029047">
    <property type="entry name" value="HSP70_peptide-bd_sf"/>
</dbReference>